<evidence type="ECO:0000256" key="9">
    <source>
        <dbReference type="ARBA" id="ARBA00023306"/>
    </source>
</evidence>
<keyword evidence="12" id="KW-0963">Cytoplasm</keyword>
<comment type="function">
    <text evidence="10 12">Involved in protein export. Acts as a chaperone by maintaining the newly synthesized protein in an open conformation. Functions as a peptidyl-prolyl cis-trans isomerase.</text>
</comment>
<dbReference type="PROSITE" id="PS50059">
    <property type="entry name" value="FKBP_PPIASE"/>
    <property type="match status" value="1"/>
</dbReference>
<dbReference type="InterPro" id="IPR046357">
    <property type="entry name" value="PPIase_dom_sf"/>
</dbReference>
<comment type="caution">
    <text evidence="16">The sequence shown here is derived from an EMBL/GenBank/DDBJ whole genome shotgun (WGS) entry which is preliminary data.</text>
</comment>
<keyword evidence="6 12" id="KW-0697">Rotamase</keyword>
<evidence type="ECO:0000256" key="11">
    <source>
        <dbReference type="ARBA" id="ARBA00029986"/>
    </source>
</evidence>
<dbReference type="InterPro" id="IPR001179">
    <property type="entry name" value="PPIase_FKBP_dom"/>
</dbReference>
<evidence type="ECO:0000259" key="15">
    <source>
        <dbReference type="PROSITE" id="PS50059"/>
    </source>
</evidence>
<dbReference type="HAMAP" id="MF_00303">
    <property type="entry name" value="Trigger_factor_Tig"/>
    <property type="match status" value="1"/>
</dbReference>
<dbReference type="GO" id="GO:0044183">
    <property type="term" value="F:protein folding chaperone"/>
    <property type="evidence" value="ECO:0007669"/>
    <property type="project" value="TreeGrafter"/>
</dbReference>
<organism evidence="16 17">
    <name type="scientific">Candidatus Phytoplasma phoenicium</name>
    <dbReference type="NCBI Taxonomy" id="198422"/>
    <lineage>
        <taxon>Bacteria</taxon>
        <taxon>Bacillati</taxon>
        <taxon>Mycoplasmatota</taxon>
        <taxon>Mollicutes</taxon>
        <taxon>Acholeplasmatales</taxon>
        <taxon>Acholeplasmataceae</taxon>
        <taxon>Candidatus Phytoplasma</taxon>
        <taxon>16SrIX (Pigeon pea witches'-broom group)</taxon>
    </lineage>
</organism>
<reference evidence="16 17" key="1">
    <citation type="submission" date="2018-02" db="EMBL/GenBank/DDBJ databases">
        <title>Metagenomics reveals mixed infection of spiroplasma and phytoplasma in chicory.</title>
        <authorList>
            <person name="Polano C."/>
            <person name="Moruzzi S."/>
            <person name="Ermacora P."/>
            <person name="Ferrini F."/>
            <person name="Martini M."/>
            <person name="Firrao G."/>
        </authorList>
    </citation>
    <scope>NUCLEOTIDE SEQUENCE [LARGE SCALE GENOMIC DNA]</scope>
    <source>
        <strain evidence="16 17">ChiP</strain>
    </source>
</reference>
<keyword evidence="5 12" id="KW-0132">Cell division</keyword>
<dbReference type="InterPro" id="IPR008881">
    <property type="entry name" value="Trigger_fac_ribosome-bd_bac"/>
</dbReference>
<dbReference type="Proteomes" id="UP000238672">
    <property type="component" value="Unassembled WGS sequence"/>
</dbReference>
<comment type="catalytic activity">
    <reaction evidence="1 12 13">
        <text>[protein]-peptidylproline (omega=180) = [protein]-peptidylproline (omega=0)</text>
        <dbReference type="Rhea" id="RHEA:16237"/>
        <dbReference type="Rhea" id="RHEA-COMP:10747"/>
        <dbReference type="Rhea" id="RHEA-COMP:10748"/>
        <dbReference type="ChEBI" id="CHEBI:83833"/>
        <dbReference type="ChEBI" id="CHEBI:83834"/>
        <dbReference type="EC" id="5.2.1.8"/>
    </reaction>
</comment>
<dbReference type="EMBL" id="PUUG01000002">
    <property type="protein sequence ID" value="PQP79952.1"/>
    <property type="molecule type" value="Genomic_DNA"/>
</dbReference>
<evidence type="ECO:0000256" key="12">
    <source>
        <dbReference type="HAMAP-Rule" id="MF_00303"/>
    </source>
</evidence>
<dbReference type="Gene3D" id="3.30.70.1050">
    <property type="entry name" value="Trigger factor ribosome-binding domain"/>
    <property type="match status" value="1"/>
</dbReference>
<proteinExistence type="inferred from homology"/>
<dbReference type="Pfam" id="PF05697">
    <property type="entry name" value="Trigger_N"/>
    <property type="match status" value="1"/>
</dbReference>
<accession>A0A2S8NVL3</accession>
<dbReference type="GO" id="GO:0051083">
    <property type="term" value="P:'de novo' cotranslational protein folding"/>
    <property type="evidence" value="ECO:0007669"/>
    <property type="project" value="TreeGrafter"/>
</dbReference>
<dbReference type="Pfam" id="PF00254">
    <property type="entry name" value="FKBP_C"/>
    <property type="match status" value="1"/>
</dbReference>
<dbReference type="AlphaFoldDB" id="A0A2S8NVL3"/>
<evidence type="ECO:0000256" key="5">
    <source>
        <dbReference type="ARBA" id="ARBA00022618"/>
    </source>
</evidence>
<dbReference type="SUPFAM" id="SSF109998">
    <property type="entry name" value="Triger factor/SurA peptide-binding domain-like"/>
    <property type="match status" value="1"/>
</dbReference>
<comment type="domain">
    <text evidence="12">Consists of 3 domains; the N-terminus binds the ribosome, the middle domain has PPIase activity, while the C-terminus has intrinsic chaperone activity on its own.</text>
</comment>
<evidence type="ECO:0000256" key="14">
    <source>
        <dbReference type="RuleBase" id="RU003914"/>
    </source>
</evidence>
<keyword evidence="9 12" id="KW-0131">Cell cycle</keyword>
<protein>
    <recommendedName>
        <fullName evidence="4 12">Trigger factor</fullName>
        <shortName evidence="12">TF</shortName>
        <ecNumber evidence="3 12">5.2.1.8</ecNumber>
    </recommendedName>
    <alternativeName>
        <fullName evidence="11 12">PPIase</fullName>
    </alternativeName>
</protein>
<gene>
    <name evidence="12" type="primary">tig</name>
    <name evidence="16" type="ORF">C6B37_00125</name>
</gene>
<evidence type="ECO:0000256" key="8">
    <source>
        <dbReference type="ARBA" id="ARBA00023235"/>
    </source>
</evidence>
<dbReference type="InterPro" id="IPR036611">
    <property type="entry name" value="Trigger_fac_ribosome-bd_sf"/>
</dbReference>
<evidence type="ECO:0000256" key="10">
    <source>
        <dbReference type="ARBA" id="ARBA00024849"/>
    </source>
</evidence>
<keyword evidence="8 12" id="KW-0413">Isomerase</keyword>
<evidence type="ECO:0000256" key="13">
    <source>
        <dbReference type="PROSITE-ProRule" id="PRU00277"/>
    </source>
</evidence>
<evidence type="ECO:0000313" key="16">
    <source>
        <dbReference type="EMBL" id="PQP79952.1"/>
    </source>
</evidence>
<dbReference type="InterPro" id="IPR037041">
    <property type="entry name" value="Trigger_fac_C_sf"/>
</dbReference>
<evidence type="ECO:0000313" key="17">
    <source>
        <dbReference type="Proteomes" id="UP000238672"/>
    </source>
</evidence>
<feature type="domain" description="PPIase FKBP-type" evidence="15">
    <location>
        <begin position="169"/>
        <end position="249"/>
    </location>
</feature>
<keyword evidence="17" id="KW-1185">Reference proteome</keyword>
<name>A0A2S8NVL3_9MOLU</name>
<evidence type="ECO:0000256" key="4">
    <source>
        <dbReference type="ARBA" id="ARBA00016902"/>
    </source>
</evidence>
<keyword evidence="7 12" id="KW-0143">Chaperone</keyword>
<comment type="similarity">
    <text evidence="2 12 14">Belongs to the FKBP-type PPIase family. Tig subfamily.</text>
</comment>
<sequence>MNMQIKKINDDLVQYHFEIQSDEFENFIQKAFDKIKNQISIKGFRKGNVNRNVFERFYGAQVLYKDAFETLLQEKLTYILMNPQEDYPLIGEPKLIDFQLDKINKNKNFTFALEFEMKPKVVLCSYKNIPISSQNVTITDLEVQKQIDLLLENKAIFKPKLSDDILSKGDIAILDFRGSCNNQYFEGGQATNYHLEIGSNKFIDGFETGMIGMKKDETRNISLVFPEQYPQKELAGQLVVFEVNLKDIKIKEVPVLTDDLVNDMHLPNIKTINDLKTHISNELVKQKTKKQKEKQIQEILDFLIINTSSLKVPSNLVNKEAIMLQKQLEEELQTQNMNLMQYCQMLKLNMDEWKQKNNEQAKFNVHTSLVLDEIAVQEKITVSEKEINDECQQFSNNYKISIEKMKQNKYFLQNIQQTLLNAKVLDFLLKNSLEKKEK</sequence>
<dbReference type="GO" id="GO:0043022">
    <property type="term" value="F:ribosome binding"/>
    <property type="evidence" value="ECO:0007669"/>
    <property type="project" value="TreeGrafter"/>
</dbReference>
<dbReference type="InterPro" id="IPR027304">
    <property type="entry name" value="Trigger_fact/SurA_dom_sf"/>
</dbReference>
<dbReference type="GO" id="GO:0051301">
    <property type="term" value="P:cell division"/>
    <property type="evidence" value="ECO:0007669"/>
    <property type="project" value="UniProtKB-KW"/>
</dbReference>
<dbReference type="GO" id="GO:0003755">
    <property type="term" value="F:peptidyl-prolyl cis-trans isomerase activity"/>
    <property type="evidence" value="ECO:0007669"/>
    <property type="project" value="UniProtKB-UniRule"/>
</dbReference>
<evidence type="ECO:0000256" key="7">
    <source>
        <dbReference type="ARBA" id="ARBA00023186"/>
    </source>
</evidence>
<dbReference type="InterPro" id="IPR005215">
    <property type="entry name" value="Trig_fac"/>
</dbReference>
<dbReference type="Gene3D" id="3.10.50.40">
    <property type="match status" value="1"/>
</dbReference>
<evidence type="ECO:0000256" key="6">
    <source>
        <dbReference type="ARBA" id="ARBA00023110"/>
    </source>
</evidence>
<dbReference type="SUPFAM" id="SSF54534">
    <property type="entry name" value="FKBP-like"/>
    <property type="match status" value="1"/>
</dbReference>
<dbReference type="PANTHER" id="PTHR30560:SF3">
    <property type="entry name" value="TRIGGER FACTOR-LIKE PROTEIN TIG, CHLOROPLASTIC"/>
    <property type="match status" value="1"/>
</dbReference>
<dbReference type="PANTHER" id="PTHR30560">
    <property type="entry name" value="TRIGGER FACTOR CHAPERONE AND PEPTIDYL-PROLYL CIS/TRANS ISOMERASE"/>
    <property type="match status" value="1"/>
</dbReference>
<dbReference type="EC" id="5.2.1.8" evidence="3 12"/>
<evidence type="ECO:0000256" key="2">
    <source>
        <dbReference type="ARBA" id="ARBA00005464"/>
    </source>
</evidence>
<dbReference type="GO" id="GO:0043335">
    <property type="term" value="P:protein unfolding"/>
    <property type="evidence" value="ECO:0007669"/>
    <property type="project" value="TreeGrafter"/>
</dbReference>
<dbReference type="Gene3D" id="1.10.3120.10">
    <property type="entry name" value="Trigger factor, C-terminal domain"/>
    <property type="match status" value="1"/>
</dbReference>
<dbReference type="GO" id="GO:0005737">
    <property type="term" value="C:cytoplasm"/>
    <property type="evidence" value="ECO:0007669"/>
    <property type="project" value="UniProtKB-SubCell"/>
</dbReference>
<comment type="subcellular location">
    <subcellularLocation>
        <location evidence="12">Cytoplasm</location>
    </subcellularLocation>
    <text evidence="12">About half TF is bound to the ribosome near the polypeptide exit tunnel while the other half is free in the cytoplasm.</text>
</comment>
<dbReference type="NCBIfam" id="TIGR00115">
    <property type="entry name" value="tig"/>
    <property type="match status" value="1"/>
</dbReference>
<dbReference type="PIRSF" id="PIRSF003095">
    <property type="entry name" value="Trigger_factor"/>
    <property type="match status" value="1"/>
</dbReference>
<evidence type="ECO:0000256" key="3">
    <source>
        <dbReference type="ARBA" id="ARBA00013194"/>
    </source>
</evidence>
<dbReference type="InterPro" id="IPR008880">
    <property type="entry name" value="Trigger_fac_C"/>
</dbReference>
<dbReference type="GO" id="GO:0015031">
    <property type="term" value="P:protein transport"/>
    <property type="evidence" value="ECO:0007669"/>
    <property type="project" value="UniProtKB-UniRule"/>
</dbReference>
<dbReference type="Pfam" id="PF05698">
    <property type="entry name" value="Trigger_C"/>
    <property type="match status" value="1"/>
</dbReference>
<dbReference type="FunFam" id="3.10.50.40:FF:000001">
    <property type="entry name" value="Trigger factor"/>
    <property type="match status" value="1"/>
</dbReference>
<dbReference type="SUPFAM" id="SSF102735">
    <property type="entry name" value="Trigger factor ribosome-binding domain"/>
    <property type="match status" value="1"/>
</dbReference>
<evidence type="ECO:0000256" key="1">
    <source>
        <dbReference type="ARBA" id="ARBA00000971"/>
    </source>
</evidence>